<keyword evidence="3" id="KW-1185">Reference proteome</keyword>
<dbReference type="Proteomes" id="UP000481153">
    <property type="component" value="Unassembled WGS sequence"/>
</dbReference>
<comment type="caution">
    <text evidence="2">The sequence shown here is derived from an EMBL/GenBank/DDBJ whole genome shotgun (WGS) entry which is preliminary data.</text>
</comment>
<evidence type="ECO:0000313" key="3">
    <source>
        <dbReference type="Proteomes" id="UP000481153"/>
    </source>
</evidence>
<evidence type="ECO:0000256" key="1">
    <source>
        <dbReference type="SAM" id="MobiDB-lite"/>
    </source>
</evidence>
<evidence type="ECO:0008006" key="4">
    <source>
        <dbReference type="Google" id="ProtNLM"/>
    </source>
</evidence>
<protein>
    <recommendedName>
        <fullName evidence="4">Peptidase A2 domain-containing protein</fullName>
    </recommendedName>
</protein>
<dbReference type="VEuPathDB" id="FungiDB:AeMF1_015084"/>
<sequence>MDLVVKLAYEVDLRALDVLKKRLKEAVVFDMSISDADSRIGRMLDGMYAAVRCDRQDWILHEEGQLVVKIIMDAIKPPSFQRAVISQMILTRNKPLKKDAFRFVRWLREFAIFHERYVGDGEQIYKPAQPKKHMNIRGAVAAKAAVAPATPVAVPANAHRRAETNGRREQNPRGRQGGRVATIRVAQEPTPQMATIGGVLPVAVLFDSGADVSVASGGLLAALLAAGEMPKVIEMGSLSIQPYGVESKPIKVTKQVILPNIEFETDLGRLMLRDVRVWLDEASEAIELTLGLPVMKRLGYDDRVLLENAWRQH</sequence>
<reference evidence="2 3" key="1">
    <citation type="submission" date="2019-07" db="EMBL/GenBank/DDBJ databases">
        <title>Genomics analysis of Aphanomyces spp. identifies a new class of oomycete effector associated with host adaptation.</title>
        <authorList>
            <person name="Gaulin E."/>
        </authorList>
    </citation>
    <scope>NUCLEOTIDE SEQUENCE [LARGE SCALE GENOMIC DNA]</scope>
    <source>
        <strain evidence="2 3">ATCC 201684</strain>
    </source>
</reference>
<dbReference type="EMBL" id="VJMJ01000406">
    <property type="protein sequence ID" value="KAF0721466.1"/>
    <property type="molecule type" value="Genomic_DNA"/>
</dbReference>
<dbReference type="AlphaFoldDB" id="A0A6G0W317"/>
<gene>
    <name evidence="2" type="ORF">Ae201684_019127</name>
</gene>
<accession>A0A6G0W317</accession>
<feature type="region of interest" description="Disordered" evidence="1">
    <location>
        <begin position="156"/>
        <end position="178"/>
    </location>
</feature>
<name>A0A6G0W317_9STRA</name>
<feature type="compositionally biased region" description="Basic and acidic residues" evidence="1">
    <location>
        <begin position="160"/>
        <end position="172"/>
    </location>
</feature>
<proteinExistence type="predicted"/>
<organism evidence="2 3">
    <name type="scientific">Aphanomyces euteiches</name>
    <dbReference type="NCBI Taxonomy" id="100861"/>
    <lineage>
        <taxon>Eukaryota</taxon>
        <taxon>Sar</taxon>
        <taxon>Stramenopiles</taxon>
        <taxon>Oomycota</taxon>
        <taxon>Saprolegniomycetes</taxon>
        <taxon>Saprolegniales</taxon>
        <taxon>Verrucalvaceae</taxon>
        <taxon>Aphanomyces</taxon>
    </lineage>
</organism>
<evidence type="ECO:0000313" key="2">
    <source>
        <dbReference type="EMBL" id="KAF0721466.1"/>
    </source>
</evidence>